<name>A0A944M8P9_9GAMM</name>
<comment type="caution">
    <text evidence="2">The sequence shown here is derived from an EMBL/GenBank/DDBJ whole genome shotgun (WGS) entry which is preliminary data.</text>
</comment>
<gene>
    <name evidence="2" type="ORF">KME65_13815</name>
</gene>
<organism evidence="2 3">
    <name type="scientific">Candidatus Thiodiazotropha taylori</name>
    <dbReference type="NCBI Taxonomy" id="2792791"/>
    <lineage>
        <taxon>Bacteria</taxon>
        <taxon>Pseudomonadati</taxon>
        <taxon>Pseudomonadota</taxon>
        <taxon>Gammaproteobacteria</taxon>
        <taxon>Chromatiales</taxon>
        <taxon>Sedimenticolaceae</taxon>
        <taxon>Candidatus Thiodiazotropha</taxon>
    </lineage>
</organism>
<dbReference type="AlphaFoldDB" id="A0A944M8P9"/>
<accession>A0A944M8P9</accession>
<sequence length="113" mass="13032">MENRYYPRIRISLEVDLFRKGQHIGSAVTKDLSLGGMTLLLDKPALNPNEIVLLRVWIKGELQTLRGFVIYTSKDHSGIMLIGMSKEATRAYFNFLKDMDIPLRWALDNNKSY</sequence>
<dbReference type="InterPro" id="IPR009875">
    <property type="entry name" value="PilZ_domain"/>
</dbReference>
<evidence type="ECO:0000313" key="2">
    <source>
        <dbReference type="EMBL" id="MBT2990026.1"/>
    </source>
</evidence>
<dbReference type="SUPFAM" id="SSF141371">
    <property type="entry name" value="PilZ domain-like"/>
    <property type="match status" value="1"/>
</dbReference>
<dbReference type="Pfam" id="PF07238">
    <property type="entry name" value="PilZ"/>
    <property type="match status" value="1"/>
</dbReference>
<reference evidence="2 3" key="1">
    <citation type="submission" date="2021-05" db="EMBL/GenBank/DDBJ databases">
        <title>Genetic and Functional Diversity in Clade A Lucinid endosymbionts from the Bahamas.</title>
        <authorList>
            <person name="Giani N.M."/>
            <person name="Engel A.S."/>
            <person name="Campbell B.J."/>
        </authorList>
    </citation>
    <scope>NUCLEOTIDE SEQUENCE [LARGE SCALE GENOMIC DNA]</scope>
    <source>
        <strain evidence="2">LUC16012Gg_MoonRockCtena</strain>
    </source>
</reference>
<dbReference type="Gene3D" id="2.40.10.220">
    <property type="entry name" value="predicted glycosyltransferase like domains"/>
    <property type="match status" value="1"/>
</dbReference>
<dbReference type="GO" id="GO:0035438">
    <property type="term" value="F:cyclic-di-GMP binding"/>
    <property type="evidence" value="ECO:0007669"/>
    <property type="project" value="InterPro"/>
</dbReference>
<dbReference type="EMBL" id="JAHHGM010000013">
    <property type="protein sequence ID" value="MBT2990026.1"/>
    <property type="molecule type" value="Genomic_DNA"/>
</dbReference>
<evidence type="ECO:0000313" key="3">
    <source>
        <dbReference type="Proteomes" id="UP000770889"/>
    </source>
</evidence>
<proteinExistence type="predicted"/>
<protein>
    <submittedName>
        <fullName evidence="2">PilZ domain-containing protein</fullName>
    </submittedName>
</protein>
<feature type="domain" description="PilZ" evidence="1">
    <location>
        <begin position="3"/>
        <end position="88"/>
    </location>
</feature>
<evidence type="ECO:0000259" key="1">
    <source>
        <dbReference type="Pfam" id="PF07238"/>
    </source>
</evidence>
<dbReference type="Proteomes" id="UP000770889">
    <property type="component" value="Unassembled WGS sequence"/>
</dbReference>